<dbReference type="WBParaSite" id="GPUH_0001001301-mRNA-1">
    <property type="protein sequence ID" value="GPUH_0001001301-mRNA-1"/>
    <property type="gene ID" value="GPUH_0001001301"/>
</dbReference>
<sequence length="99" mass="10949">MTEGMRTALFQAEKDVRSLRDTEAAQFAQLFSAIAKCKQSYERSVKIIQQLENLGQCARAGLPQQFESIGQAGPPTPAEGSMEARRQVILFLMVISVTE</sequence>
<dbReference type="AlphaFoldDB" id="A0A183DMR1"/>
<keyword evidence="2" id="KW-1185">Reference proteome</keyword>
<protein>
    <submittedName>
        <fullName evidence="3">BAR domain-containing protein</fullName>
    </submittedName>
</protein>
<proteinExistence type="predicted"/>
<gene>
    <name evidence="1" type="ORF">GPUH_LOCUS9999</name>
</gene>
<evidence type="ECO:0000313" key="1">
    <source>
        <dbReference type="EMBL" id="VDK80584.1"/>
    </source>
</evidence>
<organism evidence="3">
    <name type="scientific">Gongylonema pulchrum</name>
    <dbReference type="NCBI Taxonomy" id="637853"/>
    <lineage>
        <taxon>Eukaryota</taxon>
        <taxon>Metazoa</taxon>
        <taxon>Ecdysozoa</taxon>
        <taxon>Nematoda</taxon>
        <taxon>Chromadorea</taxon>
        <taxon>Rhabditida</taxon>
        <taxon>Spirurina</taxon>
        <taxon>Spiruromorpha</taxon>
        <taxon>Spiruroidea</taxon>
        <taxon>Gongylonematidae</taxon>
        <taxon>Gongylonema</taxon>
    </lineage>
</organism>
<name>A0A183DMR1_9BILA</name>
<dbReference type="Proteomes" id="UP000271098">
    <property type="component" value="Unassembled WGS sequence"/>
</dbReference>
<dbReference type="EMBL" id="UYRT01035619">
    <property type="protein sequence ID" value="VDK80584.1"/>
    <property type="molecule type" value="Genomic_DNA"/>
</dbReference>
<evidence type="ECO:0000313" key="2">
    <source>
        <dbReference type="Proteomes" id="UP000271098"/>
    </source>
</evidence>
<reference evidence="1 2" key="2">
    <citation type="submission" date="2018-11" db="EMBL/GenBank/DDBJ databases">
        <authorList>
            <consortium name="Pathogen Informatics"/>
        </authorList>
    </citation>
    <scope>NUCLEOTIDE SEQUENCE [LARGE SCALE GENOMIC DNA]</scope>
</reference>
<reference evidence="3" key="1">
    <citation type="submission" date="2016-06" db="UniProtKB">
        <authorList>
            <consortium name="WormBaseParasite"/>
        </authorList>
    </citation>
    <scope>IDENTIFICATION</scope>
</reference>
<accession>A0A183DMR1</accession>
<evidence type="ECO:0000313" key="3">
    <source>
        <dbReference type="WBParaSite" id="GPUH_0001001301-mRNA-1"/>
    </source>
</evidence>